<feature type="coiled-coil region" evidence="1">
    <location>
        <begin position="3"/>
        <end position="62"/>
    </location>
</feature>
<dbReference type="STRING" id="104421.E2A4A2"/>
<dbReference type="OrthoDB" id="2441647at2759"/>
<dbReference type="AlphaFoldDB" id="E2A4A2"/>
<feature type="region of interest" description="Disordered" evidence="2">
    <location>
        <begin position="139"/>
        <end position="172"/>
    </location>
</feature>
<dbReference type="Proteomes" id="UP000000311">
    <property type="component" value="Unassembled WGS sequence"/>
</dbReference>
<feature type="coiled-coil region" evidence="1">
    <location>
        <begin position="103"/>
        <end position="137"/>
    </location>
</feature>
<protein>
    <submittedName>
        <fullName evidence="3">Protein lava lamp</fullName>
    </submittedName>
</protein>
<dbReference type="EMBL" id="GL436603">
    <property type="protein sequence ID" value="EFN71737.1"/>
    <property type="molecule type" value="Genomic_DNA"/>
</dbReference>
<evidence type="ECO:0000313" key="3">
    <source>
        <dbReference type="EMBL" id="EFN71737.1"/>
    </source>
</evidence>
<feature type="compositionally biased region" description="Polar residues" evidence="2">
    <location>
        <begin position="146"/>
        <end position="155"/>
    </location>
</feature>
<organism evidence="4">
    <name type="scientific">Camponotus floridanus</name>
    <name type="common">Florida carpenter ant</name>
    <dbReference type="NCBI Taxonomy" id="104421"/>
    <lineage>
        <taxon>Eukaryota</taxon>
        <taxon>Metazoa</taxon>
        <taxon>Ecdysozoa</taxon>
        <taxon>Arthropoda</taxon>
        <taxon>Hexapoda</taxon>
        <taxon>Insecta</taxon>
        <taxon>Pterygota</taxon>
        <taxon>Neoptera</taxon>
        <taxon>Endopterygota</taxon>
        <taxon>Hymenoptera</taxon>
        <taxon>Apocrita</taxon>
        <taxon>Aculeata</taxon>
        <taxon>Formicoidea</taxon>
        <taxon>Formicidae</taxon>
        <taxon>Formicinae</taxon>
        <taxon>Camponotus</taxon>
    </lineage>
</organism>
<evidence type="ECO:0000256" key="1">
    <source>
        <dbReference type="SAM" id="Coils"/>
    </source>
</evidence>
<sequence>MQIREKEARIEELLALSTEEERQLDELRYILATRETEMNQLKELLEQKVSEYELMQHALKKDASVVEIASKDSESVQTVDNMETTSSELDLALYMLHQRDVRCEELTHELMQLLEERDTLQLRLSNAIRVNEELRRMGNVEGSPTKDLSSASQTVIEPIVEQPSPSKSEGPVEIAKEAIDIPIEDKEALALK</sequence>
<proteinExistence type="predicted"/>
<keyword evidence="4" id="KW-1185">Reference proteome</keyword>
<evidence type="ECO:0000313" key="4">
    <source>
        <dbReference type="Proteomes" id="UP000000311"/>
    </source>
</evidence>
<accession>E2A4A2</accession>
<name>E2A4A2_CAMFO</name>
<gene>
    <name evidence="3" type="ORF">EAG_00408</name>
</gene>
<reference evidence="3 4" key="1">
    <citation type="journal article" date="2010" name="Science">
        <title>Genomic comparison of the ants Camponotus floridanus and Harpegnathos saltator.</title>
        <authorList>
            <person name="Bonasio R."/>
            <person name="Zhang G."/>
            <person name="Ye C."/>
            <person name="Mutti N.S."/>
            <person name="Fang X."/>
            <person name="Qin N."/>
            <person name="Donahue G."/>
            <person name="Yang P."/>
            <person name="Li Q."/>
            <person name="Li C."/>
            <person name="Zhang P."/>
            <person name="Huang Z."/>
            <person name="Berger S.L."/>
            <person name="Reinberg D."/>
            <person name="Wang J."/>
            <person name="Liebig J."/>
        </authorList>
    </citation>
    <scope>NUCLEOTIDE SEQUENCE [LARGE SCALE GENOMIC DNA]</scope>
    <source>
        <strain evidence="4">C129</strain>
    </source>
</reference>
<keyword evidence="1" id="KW-0175">Coiled coil</keyword>
<dbReference type="InParanoid" id="E2A4A2"/>
<evidence type="ECO:0000256" key="2">
    <source>
        <dbReference type="SAM" id="MobiDB-lite"/>
    </source>
</evidence>